<keyword evidence="5 12" id="KW-0812">Transmembrane</keyword>
<feature type="short sequence motif" description="TonB C-terminal box" evidence="13">
    <location>
        <begin position="673"/>
        <end position="690"/>
    </location>
</feature>
<dbReference type="InterPro" id="IPR036942">
    <property type="entry name" value="Beta-barrel_TonB_sf"/>
</dbReference>
<dbReference type="InterPro" id="IPR000531">
    <property type="entry name" value="Beta-barrel_TonB"/>
</dbReference>
<feature type="signal peptide" evidence="15">
    <location>
        <begin position="1"/>
        <end position="20"/>
    </location>
</feature>
<keyword evidence="7" id="KW-0408">Iron</keyword>
<dbReference type="OrthoDB" id="127311at2"/>
<evidence type="ECO:0000313" key="19">
    <source>
        <dbReference type="Proteomes" id="UP000068447"/>
    </source>
</evidence>
<evidence type="ECO:0000313" key="18">
    <source>
        <dbReference type="EMBL" id="ALS97881.1"/>
    </source>
</evidence>
<evidence type="ECO:0000256" key="11">
    <source>
        <dbReference type="ARBA" id="ARBA00023237"/>
    </source>
</evidence>
<evidence type="ECO:0000259" key="17">
    <source>
        <dbReference type="Pfam" id="PF07715"/>
    </source>
</evidence>
<dbReference type="SUPFAM" id="SSF56935">
    <property type="entry name" value="Porins"/>
    <property type="match status" value="1"/>
</dbReference>
<evidence type="ECO:0000256" key="7">
    <source>
        <dbReference type="ARBA" id="ARBA00023004"/>
    </source>
</evidence>
<keyword evidence="10 12" id="KW-0472">Membrane</keyword>
<accession>A0A0U3B2T2</accession>
<proteinExistence type="inferred from homology"/>
<dbReference type="GO" id="GO:0009279">
    <property type="term" value="C:cell outer membrane"/>
    <property type="evidence" value="ECO:0007669"/>
    <property type="project" value="UniProtKB-SubCell"/>
</dbReference>
<evidence type="ECO:0000256" key="15">
    <source>
        <dbReference type="SAM" id="SignalP"/>
    </source>
</evidence>
<evidence type="ECO:0000256" key="8">
    <source>
        <dbReference type="ARBA" id="ARBA00023065"/>
    </source>
</evidence>
<evidence type="ECO:0000256" key="14">
    <source>
        <dbReference type="RuleBase" id="RU003357"/>
    </source>
</evidence>
<keyword evidence="11 12" id="KW-0998">Cell outer membrane</keyword>
<protein>
    <submittedName>
        <fullName evidence="18">TonB-dependent receptor</fullName>
    </submittedName>
</protein>
<dbReference type="GO" id="GO:0006826">
    <property type="term" value="P:iron ion transport"/>
    <property type="evidence" value="ECO:0007669"/>
    <property type="project" value="UniProtKB-KW"/>
</dbReference>
<dbReference type="KEGG" id="lal:AT746_06090"/>
<keyword evidence="3 12" id="KW-1134">Transmembrane beta strand</keyword>
<evidence type="ECO:0000256" key="4">
    <source>
        <dbReference type="ARBA" id="ARBA00022496"/>
    </source>
</evidence>
<feature type="chain" id="PRO_5006836352" evidence="15">
    <location>
        <begin position="21"/>
        <end position="690"/>
    </location>
</feature>
<evidence type="ECO:0000256" key="9">
    <source>
        <dbReference type="ARBA" id="ARBA00023077"/>
    </source>
</evidence>
<dbReference type="InterPro" id="IPR012910">
    <property type="entry name" value="Plug_dom"/>
</dbReference>
<organism evidence="18 19">
    <name type="scientific">Lacimicrobium alkaliphilum</name>
    <dbReference type="NCBI Taxonomy" id="1526571"/>
    <lineage>
        <taxon>Bacteria</taxon>
        <taxon>Pseudomonadati</taxon>
        <taxon>Pseudomonadota</taxon>
        <taxon>Gammaproteobacteria</taxon>
        <taxon>Alteromonadales</taxon>
        <taxon>Alteromonadaceae</taxon>
        <taxon>Lacimicrobium</taxon>
    </lineage>
</organism>
<evidence type="ECO:0000256" key="10">
    <source>
        <dbReference type="ARBA" id="ARBA00023136"/>
    </source>
</evidence>
<evidence type="ECO:0000256" key="1">
    <source>
        <dbReference type="ARBA" id="ARBA00004571"/>
    </source>
</evidence>
<evidence type="ECO:0000256" key="6">
    <source>
        <dbReference type="ARBA" id="ARBA00022729"/>
    </source>
</evidence>
<dbReference type="RefSeq" id="WP_062477859.1">
    <property type="nucleotide sequence ID" value="NZ_CP013650.1"/>
</dbReference>
<feature type="domain" description="TonB-dependent receptor plug" evidence="17">
    <location>
        <begin position="45"/>
        <end position="151"/>
    </location>
</feature>
<keyword evidence="2 12" id="KW-0813">Transport</keyword>
<evidence type="ECO:0000256" key="13">
    <source>
        <dbReference type="PROSITE-ProRule" id="PRU10144"/>
    </source>
</evidence>
<evidence type="ECO:0000259" key="16">
    <source>
        <dbReference type="Pfam" id="PF00593"/>
    </source>
</evidence>
<gene>
    <name evidence="18" type="ORF">AT746_06090</name>
</gene>
<dbReference type="STRING" id="1526571.AT746_06090"/>
<dbReference type="InterPro" id="IPR039426">
    <property type="entry name" value="TonB-dep_rcpt-like"/>
</dbReference>
<comment type="similarity">
    <text evidence="12 14">Belongs to the TonB-dependent receptor family.</text>
</comment>
<evidence type="ECO:0000256" key="2">
    <source>
        <dbReference type="ARBA" id="ARBA00022448"/>
    </source>
</evidence>
<dbReference type="InterPro" id="IPR010917">
    <property type="entry name" value="TonB_rcpt_CS"/>
</dbReference>
<evidence type="ECO:0000256" key="3">
    <source>
        <dbReference type="ARBA" id="ARBA00022452"/>
    </source>
</evidence>
<dbReference type="Proteomes" id="UP000068447">
    <property type="component" value="Chromosome"/>
</dbReference>
<keyword evidence="19" id="KW-1185">Reference proteome</keyword>
<dbReference type="AlphaFoldDB" id="A0A0U3B2T2"/>
<dbReference type="PROSITE" id="PS52016">
    <property type="entry name" value="TONB_DEPENDENT_REC_3"/>
    <property type="match status" value="1"/>
</dbReference>
<dbReference type="Pfam" id="PF07715">
    <property type="entry name" value="Plug"/>
    <property type="match status" value="1"/>
</dbReference>
<dbReference type="EMBL" id="CP013650">
    <property type="protein sequence ID" value="ALS97881.1"/>
    <property type="molecule type" value="Genomic_DNA"/>
</dbReference>
<keyword evidence="4" id="KW-0410">Iron transport</keyword>
<keyword evidence="18" id="KW-0675">Receptor</keyword>
<keyword evidence="6 15" id="KW-0732">Signal</keyword>
<dbReference type="PANTHER" id="PTHR32552">
    <property type="entry name" value="FERRICHROME IRON RECEPTOR-RELATED"/>
    <property type="match status" value="1"/>
</dbReference>
<keyword evidence="8" id="KW-0406">Ion transport</keyword>
<keyword evidence="9 14" id="KW-0798">TonB box</keyword>
<dbReference type="PANTHER" id="PTHR32552:SF81">
    <property type="entry name" value="TONB-DEPENDENT OUTER MEMBRANE RECEPTOR"/>
    <property type="match status" value="1"/>
</dbReference>
<dbReference type="Gene3D" id="2.40.170.20">
    <property type="entry name" value="TonB-dependent receptor, beta-barrel domain"/>
    <property type="match status" value="1"/>
</dbReference>
<evidence type="ECO:0000256" key="12">
    <source>
        <dbReference type="PROSITE-ProRule" id="PRU01360"/>
    </source>
</evidence>
<dbReference type="Pfam" id="PF00593">
    <property type="entry name" value="TonB_dep_Rec_b-barrel"/>
    <property type="match status" value="1"/>
</dbReference>
<evidence type="ECO:0000256" key="5">
    <source>
        <dbReference type="ARBA" id="ARBA00022692"/>
    </source>
</evidence>
<comment type="subcellular location">
    <subcellularLocation>
        <location evidence="1 12">Cell outer membrane</location>
        <topology evidence="1 12">Multi-pass membrane protein</topology>
    </subcellularLocation>
</comment>
<sequence>MTPAKNTLYLAVALAFSANAQTSSDETNGLEHILVTSDFNAQNLQVVPSSISVIGQQQITERQAQHLEQILNVAPNVNFASGASRGRYVQIRGIGERSQFSEPVNPSVGVVVDDVDFSGIAAIGTLFDVQQVEVLKGPQATEFGANALAGAIKIQTTPAGADQASRLSLSLAEHNTWSAGVAHGGDLSDKLAYRVALQQYKSDGFIENIYLNRDDTGNRDELTSRIKLAWQASDDLTLDLNYQYFDIDNGYDAFSLDNDDKTRSDEPGFDRQKSHALSLKADWQLSWGRLLAIGALSDSDIDYGYDEDWTYVGFHPWEYSSFDAYYRQRDTKSLELRAISDDSSRLFADTTDWVVGVYSKSVDEDLLRQYTYAETDFQSTYQPDNLALYAQTRTHFNHSTRLTVGLRVDRFNIDYQDNGGFAESLEDTIVGGKLVLDHSVASGAMVYAGIYRGYKASGFNPDERVSQQQRLFDPEYNWNYEVGVKGNTDKGHVRLAAFYMERKDTQISDYDLQYRDDGSATFIDIIDNADNGTNYGLELETGWQLTPSLSVFANLGWLRATFKGFERADGSYVEERDQAQAPRYTFNLGLDWNITDSLRWHIEADGKDSFYFSDGHDERSDSSVLVNSRLAYSHQDWTLSLWGRNILDREYQVRGFGGFSNDPREFYEIPKPYYQFGDGRMLGVSLDYLF</sequence>
<reference evidence="18 19" key="1">
    <citation type="submission" date="2015-12" db="EMBL/GenBank/DDBJ databases">
        <title>Complete genome of Lacimicrobium alkaliphilum KCTC 32984.</title>
        <authorList>
            <person name="Kim S.-G."/>
            <person name="Lee Y.-J."/>
        </authorList>
    </citation>
    <scope>NUCLEOTIDE SEQUENCE [LARGE SCALE GENOMIC DNA]</scope>
    <source>
        <strain evidence="18 19">YelD216</strain>
    </source>
</reference>
<name>A0A0U3B2T2_9ALTE</name>
<feature type="domain" description="TonB-dependent receptor-like beta-barrel" evidence="16">
    <location>
        <begin position="230"/>
        <end position="646"/>
    </location>
</feature>
<dbReference type="PROSITE" id="PS01156">
    <property type="entry name" value="TONB_DEPENDENT_REC_2"/>
    <property type="match status" value="1"/>
</dbReference>